<dbReference type="Proteomes" id="UP001281761">
    <property type="component" value="Unassembled WGS sequence"/>
</dbReference>
<evidence type="ECO:0008006" key="3">
    <source>
        <dbReference type="Google" id="ProtNLM"/>
    </source>
</evidence>
<protein>
    <recommendedName>
        <fullName evidence="3">BAR domain-containing protein</fullName>
    </recommendedName>
</protein>
<dbReference type="EMBL" id="JARBJD010000059">
    <property type="protein sequence ID" value="KAK2956117.1"/>
    <property type="molecule type" value="Genomic_DNA"/>
</dbReference>
<keyword evidence="2" id="KW-1185">Reference proteome</keyword>
<evidence type="ECO:0000313" key="1">
    <source>
        <dbReference type="EMBL" id="KAK2956117.1"/>
    </source>
</evidence>
<dbReference type="InterPro" id="IPR027267">
    <property type="entry name" value="AH/BAR_dom_sf"/>
</dbReference>
<accession>A0ABQ9XX93</accession>
<comment type="caution">
    <text evidence="1">The sequence shown here is derived from an EMBL/GenBank/DDBJ whole genome shotgun (WGS) entry which is preliminary data.</text>
</comment>
<gene>
    <name evidence="1" type="ORF">BLNAU_8897</name>
</gene>
<dbReference type="Gene3D" id="1.20.1270.60">
    <property type="entry name" value="Arfaptin homology (AH) domain/BAR domain"/>
    <property type="match status" value="1"/>
</dbReference>
<dbReference type="PANTHER" id="PTHR21223:SF2">
    <property type="entry name" value="CBY1-INTERACTING BAR DOMAIN-CONTAINING PROTEIN HOMOLOG"/>
    <property type="match status" value="1"/>
</dbReference>
<dbReference type="InterPro" id="IPR009602">
    <property type="entry name" value="CBAR/FAM92"/>
</dbReference>
<name>A0ABQ9XX93_9EUKA</name>
<dbReference type="Pfam" id="PF06730">
    <property type="entry name" value="FAM92"/>
    <property type="match status" value="1"/>
</dbReference>
<evidence type="ECO:0000313" key="2">
    <source>
        <dbReference type="Proteomes" id="UP001281761"/>
    </source>
</evidence>
<proteinExistence type="predicted"/>
<dbReference type="PANTHER" id="PTHR21223">
    <property type="entry name" value="CBY1-INTERACTING BAR DOMAIN-CONTAINING PROTEIN HOMOLOG"/>
    <property type="match status" value="1"/>
</dbReference>
<dbReference type="SUPFAM" id="SSF103657">
    <property type="entry name" value="BAR/IMD domain-like"/>
    <property type="match status" value="1"/>
</dbReference>
<reference evidence="1 2" key="1">
    <citation type="journal article" date="2022" name="bioRxiv">
        <title>Genomics of Preaxostyla Flagellates Illuminates Evolutionary Transitions and the Path Towards Mitochondrial Loss.</title>
        <authorList>
            <person name="Novak L.V.F."/>
            <person name="Treitli S.C."/>
            <person name="Pyrih J."/>
            <person name="Halakuc P."/>
            <person name="Pipaliya S.V."/>
            <person name="Vacek V."/>
            <person name="Brzon O."/>
            <person name="Soukal P."/>
            <person name="Eme L."/>
            <person name="Dacks J.B."/>
            <person name="Karnkowska A."/>
            <person name="Elias M."/>
            <person name="Hampl V."/>
        </authorList>
    </citation>
    <scope>NUCLEOTIDE SEQUENCE [LARGE SCALE GENOMIC DNA]</scope>
    <source>
        <strain evidence="1">NAU3</strain>
        <tissue evidence="1">Gut</tissue>
    </source>
</reference>
<sequence>MSKGADQASWFSQRADGISRQLTTVKKQADEYVTSLRQASAKAQALVASLNGYAETESGPIKNVITDAAAKINELSRLHDSVASSFSESVKPLTQYPVIAKDLKANIDSRAKAVADYQKKEAAAAQEKIKGADTPKARSADDQAKQALETKHQQTTFVKQKMNNFEEERLQTMKKMLLEATNVQMQYFCHGLEILSDLQKEISSMKAEDQLDSIDTYTKGLD</sequence>
<organism evidence="1 2">
    <name type="scientific">Blattamonas nauphoetae</name>
    <dbReference type="NCBI Taxonomy" id="2049346"/>
    <lineage>
        <taxon>Eukaryota</taxon>
        <taxon>Metamonada</taxon>
        <taxon>Preaxostyla</taxon>
        <taxon>Oxymonadida</taxon>
        <taxon>Blattamonas</taxon>
    </lineage>
</organism>